<dbReference type="STRING" id="1459.AF332_04285"/>
<keyword evidence="1" id="KW-0472">Membrane</keyword>
<dbReference type="PATRIC" id="fig|1459.3.peg.888"/>
<name>A0A0M0G9A1_SPOGL</name>
<dbReference type="EMBL" id="LGUF01000007">
    <property type="protein sequence ID" value="KON86112.1"/>
    <property type="molecule type" value="Genomic_DNA"/>
</dbReference>
<keyword evidence="1" id="KW-0812">Transmembrane</keyword>
<dbReference type="AlphaFoldDB" id="A0A0M0G9A1"/>
<keyword evidence="1" id="KW-1133">Transmembrane helix</keyword>
<reference evidence="3" key="1">
    <citation type="submission" date="2015-07" db="EMBL/GenBank/DDBJ databases">
        <title>Fjat-10036 dsm4.</title>
        <authorList>
            <person name="Liu B."/>
            <person name="Wang J."/>
            <person name="Zhu Y."/>
            <person name="Liu G."/>
            <person name="Chen Q."/>
            <person name="Chen Z."/>
            <person name="Lan J."/>
            <person name="Che J."/>
            <person name="Ge C."/>
            <person name="Shi H."/>
            <person name="Pan Z."/>
            <person name="Liu X."/>
        </authorList>
    </citation>
    <scope>NUCLEOTIDE SEQUENCE [LARGE SCALE GENOMIC DNA]</scope>
    <source>
        <strain evidence="3">DSM 4</strain>
    </source>
</reference>
<accession>A0A0M0G9A1</accession>
<gene>
    <name evidence="2" type="ORF">AF332_04285</name>
</gene>
<sequence length="79" mass="8821">MRALAILEGALIVWIISLLISLIGTFMSEGVIALVFKLAEGKGILLTVLLIAATITDMWRDRKRDRLIQKGKLEPNQLF</sequence>
<feature type="transmembrane region" description="Helical" evidence="1">
    <location>
        <begin position="12"/>
        <end position="36"/>
    </location>
</feature>
<organism evidence="2 3">
    <name type="scientific">Sporosarcina globispora</name>
    <name type="common">Bacillus globisporus</name>
    <dbReference type="NCBI Taxonomy" id="1459"/>
    <lineage>
        <taxon>Bacteria</taxon>
        <taxon>Bacillati</taxon>
        <taxon>Bacillota</taxon>
        <taxon>Bacilli</taxon>
        <taxon>Bacillales</taxon>
        <taxon>Caryophanaceae</taxon>
        <taxon>Sporosarcina</taxon>
    </lineage>
</organism>
<feature type="transmembrane region" description="Helical" evidence="1">
    <location>
        <begin position="42"/>
        <end position="59"/>
    </location>
</feature>
<proteinExistence type="predicted"/>
<dbReference type="Proteomes" id="UP000037109">
    <property type="component" value="Unassembled WGS sequence"/>
</dbReference>
<keyword evidence="3" id="KW-1185">Reference proteome</keyword>
<comment type="caution">
    <text evidence="2">The sequence shown here is derived from an EMBL/GenBank/DDBJ whole genome shotgun (WGS) entry which is preliminary data.</text>
</comment>
<dbReference type="RefSeq" id="WP_053433469.1">
    <property type="nucleotide sequence ID" value="NZ_LGUF01000007.1"/>
</dbReference>
<evidence type="ECO:0000313" key="3">
    <source>
        <dbReference type="Proteomes" id="UP000037109"/>
    </source>
</evidence>
<evidence type="ECO:0000313" key="2">
    <source>
        <dbReference type="EMBL" id="KON86112.1"/>
    </source>
</evidence>
<protein>
    <submittedName>
        <fullName evidence="2">Uncharacterized protein</fullName>
    </submittedName>
</protein>
<evidence type="ECO:0000256" key="1">
    <source>
        <dbReference type="SAM" id="Phobius"/>
    </source>
</evidence>